<feature type="domain" description="DUF4806" evidence="2">
    <location>
        <begin position="275"/>
        <end position="355"/>
    </location>
</feature>
<name>A0A6P7H0S6_DIAVI</name>
<gene>
    <name evidence="3 4" type="primary">LOC114343030</name>
</gene>
<feature type="compositionally biased region" description="Basic and acidic residues" evidence="1">
    <location>
        <begin position="104"/>
        <end position="117"/>
    </location>
</feature>
<dbReference type="InterPro" id="IPR032071">
    <property type="entry name" value="DUF4806"/>
</dbReference>
<dbReference type="RefSeq" id="XP_028149645.1">
    <property type="nucleotide sequence ID" value="XM_028293844.1"/>
</dbReference>
<accession>A0A6P7H0S6</accession>
<evidence type="ECO:0000256" key="1">
    <source>
        <dbReference type="SAM" id="MobiDB-lite"/>
    </source>
</evidence>
<dbReference type="PANTHER" id="PTHR34153">
    <property type="entry name" value="SI:CH211-262H13.3-RELATED-RELATED"/>
    <property type="match status" value="1"/>
</dbReference>
<dbReference type="PANTHER" id="PTHR34153:SF2">
    <property type="entry name" value="SI:CH211-262H13.3-RELATED"/>
    <property type="match status" value="1"/>
</dbReference>
<sequence>MHWLVVRFTKEDAVEAVPETWYITESKECFWPPKTYKLEKIIKTIEHGDSPLTDWEVYPAVILGRFDNFVTAQRKAKKALLTTDLSSNTDSYYSRAPRKRKRNPRYESSESDTDSRKSLGISSEDDTNSYPCFNKEIPESLNRPTKKKAHDNIQKNSIRTTPDVLVGGTSTSLMSPHFHENVNVWDTPRALVSTSFALSRDENVLVTPRIEGQIRKHVVPADEDFKRVVMDELSQINLKLDSLLDKVGTLINSSRVQKSADITNFDVKVKELYEKIPVETENQLTELEVWLNEENNYRIMISELERIGGRSMGQCIRKILYRIMLDEVALLFSWDGAKQKKAFKHLKLSKAILDAVKVQYNSAKDTEIIETIKYWLVKAKERISHKLRRVSNN</sequence>
<protein>
    <submittedName>
        <fullName evidence="3 4">Uncharacterized protein LOC114343030</fullName>
    </submittedName>
</protein>
<organism evidence="3">
    <name type="scientific">Diabrotica virgifera virgifera</name>
    <name type="common">western corn rootworm</name>
    <dbReference type="NCBI Taxonomy" id="50390"/>
    <lineage>
        <taxon>Eukaryota</taxon>
        <taxon>Metazoa</taxon>
        <taxon>Ecdysozoa</taxon>
        <taxon>Arthropoda</taxon>
        <taxon>Hexapoda</taxon>
        <taxon>Insecta</taxon>
        <taxon>Pterygota</taxon>
        <taxon>Neoptera</taxon>
        <taxon>Endopterygota</taxon>
        <taxon>Coleoptera</taxon>
        <taxon>Polyphaga</taxon>
        <taxon>Cucujiformia</taxon>
        <taxon>Chrysomeloidea</taxon>
        <taxon>Chrysomelidae</taxon>
        <taxon>Galerucinae</taxon>
        <taxon>Diabroticina</taxon>
        <taxon>Diabroticites</taxon>
        <taxon>Diabrotica</taxon>
    </lineage>
</organism>
<reference evidence="3 4" key="1">
    <citation type="submission" date="2025-04" db="UniProtKB">
        <authorList>
            <consortium name="RefSeq"/>
        </authorList>
    </citation>
    <scope>IDENTIFICATION</scope>
    <source>
        <tissue evidence="3 4">Whole insect</tissue>
    </source>
</reference>
<evidence type="ECO:0000259" key="2">
    <source>
        <dbReference type="Pfam" id="PF16064"/>
    </source>
</evidence>
<dbReference type="Pfam" id="PF16064">
    <property type="entry name" value="DUF4806"/>
    <property type="match status" value="1"/>
</dbReference>
<dbReference type="RefSeq" id="XP_028149646.1">
    <property type="nucleotide sequence ID" value="XM_028293845.1"/>
</dbReference>
<evidence type="ECO:0000313" key="4">
    <source>
        <dbReference type="RefSeq" id="XP_028149646.1"/>
    </source>
</evidence>
<feature type="region of interest" description="Disordered" evidence="1">
    <location>
        <begin position="90"/>
        <end position="155"/>
    </location>
</feature>
<dbReference type="AlphaFoldDB" id="A0A6P7H0S6"/>
<proteinExistence type="predicted"/>
<evidence type="ECO:0000313" key="3">
    <source>
        <dbReference type="RefSeq" id="XP_028149645.1"/>
    </source>
</evidence>